<sequence length="73" mass="7891">MGALDKCWGDPLSSVWAFRLRRPAPNKWYQSPIQQPPRKPGLAPPDMCVKGEIVGLSHIGCGRGGMGALDKSC</sequence>
<accession>A0ACB9LGI1</accession>
<dbReference type="Proteomes" id="UP000828941">
    <property type="component" value="Chromosome 12"/>
</dbReference>
<evidence type="ECO:0000313" key="1">
    <source>
        <dbReference type="EMBL" id="KAI4308562.1"/>
    </source>
</evidence>
<organism evidence="1 2">
    <name type="scientific">Bauhinia variegata</name>
    <name type="common">Purple orchid tree</name>
    <name type="synonym">Phanera variegata</name>
    <dbReference type="NCBI Taxonomy" id="167791"/>
    <lineage>
        <taxon>Eukaryota</taxon>
        <taxon>Viridiplantae</taxon>
        <taxon>Streptophyta</taxon>
        <taxon>Embryophyta</taxon>
        <taxon>Tracheophyta</taxon>
        <taxon>Spermatophyta</taxon>
        <taxon>Magnoliopsida</taxon>
        <taxon>eudicotyledons</taxon>
        <taxon>Gunneridae</taxon>
        <taxon>Pentapetalae</taxon>
        <taxon>rosids</taxon>
        <taxon>fabids</taxon>
        <taxon>Fabales</taxon>
        <taxon>Fabaceae</taxon>
        <taxon>Cercidoideae</taxon>
        <taxon>Cercideae</taxon>
        <taxon>Bauhiniinae</taxon>
        <taxon>Bauhinia</taxon>
    </lineage>
</organism>
<keyword evidence="2" id="KW-1185">Reference proteome</keyword>
<name>A0ACB9LGI1_BAUVA</name>
<proteinExistence type="predicted"/>
<reference evidence="1 2" key="1">
    <citation type="journal article" date="2022" name="DNA Res.">
        <title>Chromosomal-level genome assembly of the orchid tree Bauhinia variegata (Leguminosae; Cercidoideae) supports the allotetraploid origin hypothesis of Bauhinia.</title>
        <authorList>
            <person name="Zhong Y."/>
            <person name="Chen Y."/>
            <person name="Zheng D."/>
            <person name="Pang J."/>
            <person name="Liu Y."/>
            <person name="Luo S."/>
            <person name="Meng S."/>
            <person name="Qian L."/>
            <person name="Wei D."/>
            <person name="Dai S."/>
            <person name="Zhou R."/>
        </authorList>
    </citation>
    <scope>NUCLEOTIDE SEQUENCE [LARGE SCALE GENOMIC DNA]</scope>
    <source>
        <strain evidence="1">BV-YZ2020</strain>
    </source>
</reference>
<evidence type="ECO:0000313" key="2">
    <source>
        <dbReference type="Proteomes" id="UP000828941"/>
    </source>
</evidence>
<dbReference type="EMBL" id="CM039437">
    <property type="protein sequence ID" value="KAI4308562.1"/>
    <property type="molecule type" value="Genomic_DNA"/>
</dbReference>
<gene>
    <name evidence="1" type="ORF">L6164_031621</name>
</gene>
<protein>
    <submittedName>
        <fullName evidence="1">Uncharacterized protein</fullName>
    </submittedName>
</protein>
<comment type="caution">
    <text evidence="1">The sequence shown here is derived from an EMBL/GenBank/DDBJ whole genome shotgun (WGS) entry which is preliminary data.</text>
</comment>